<proteinExistence type="predicted"/>
<dbReference type="InterPro" id="IPR041319">
    <property type="entry name" value="DUF5543"/>
</dbReference>
<reference evidence="1" key="1">
    <citation type="submission" date="2025-08" db="UniProtKB">
        <authorList>
            <consortium name="Ensembl"/>
        </authorList>
    </citation>
    <scope>IDENTIFICATION</scope>
</reference>
<dbReference type="Ensembl" id="ENSCCAT00000043565.1">
    <property type="protein sequence ID" value="ENSCCAP00000026040.1"/>
    <property type="gene ID" value="ENSCCAG00000030816.1"/>
</dbReference>
<evidence type="ECO:0000313" key="2">
    <source>
        <dbReference type="Proteomes" id="UP000233040"/>
    </source>
</evidence>
<name>A0A2K5RD41_CEBIM</name>
<dbReference type="Pfam" id="PF17697">
    <property type="entry name" value="DUF5543"/>
    <property type="match status" value="1"/>
</dbReference>
<evidence type="ECO:0000313" key="1">
    <source>
        <dbReference type="Ensembl" id="ENSCCAP00000026040.1"/>
    </source>
</evidence>
<dbReference type="Proteomes" id="UP000233040">
    <property type="component" value="Unassembled WGS sequence"/>
</dbReference>
<accession>A0A2K5RD41</accession>
<reference evidence="1" key="2">
    <citation type="submission" date="2025-09" db="UniProtKB">
        <authorList>
            <consortium name="Ensembl"/>
        </authorList>
    </citation>
    <scope>IDENTIFICATION</scope>
</reference>
<keyword evidence="2" id="KW-1185">Reference proteome</keyword>
<sequence>DPNICAVFAVQGGKMERKHGIKGGKRLCMRSPAQQARGPWICESKHPAFAKQQANLEMPNFRVMAESLTLSTAPLSPPPSFILFLPPLLSFSNLYNLAPVERTC</sequence>
<protein>
    <submittedName>
        <fullName evidence="1">Uncharacterized protein</fullName>
    </submittedName>
</protein>
<dbReference type="AlphaFoldDB" id="A0A2K5RD41"/>
<organism evidence="1 2">
    <name type="scientific">Cebus imitator</name>
    <name type="common">Panamanian white-faced capuchin</name>
    <name type="synonym">Cebus capucinus imitator</name>
    <dbReference type="NCBI Taxonomy" id="2715852"/>
    <lineage>
        <taxon>Eukaryota</taxon>
        <taxon>Metazoa</taxon>
        <taxon>Chordata</taxon>
        <taxon>Craniata</taxon>
        <taxon>Vertebrata</taxon>
        <taxon>Euteleostomi</taxon>
        <taxon>Mammalia</taxon>
        <taxon>Eutheria</taxon>
        <taxon>Euarchontoglires</taxon>
        <taxon>Primates</taxon>
        <taxon>Haplorrhini</taxon>
        <taxon>Platyrrhini</taxon>
        <taxon>Cebidae</taxon>
        <taxon>Cebinae</taxon>
        <taxon>Cebus</taxon>
    </lineage>
</organism>
<dbReference type="GeneTree" id="ENSGT00390000002695"/>